<reference evidence="1" key="1">
    <citation type="submission" date="2020-02" db="EMBL/GenBank/DDBJ databases">
        <authorList>
            <person name="Meier V. D."/>
        </authorList>
    </citation>
    <scope>NUCLEOTIDE SEQUENCE</scope>
    <source>
        <strain evidence="1">AVDCRST_MAG19</strain>
    </source>
</reference>
<feature type="non-terminal residue" evidence="1">
    <location>
        <position position="1"/>
    </location>
</feature>
<dbReference type="EMBL" id="CADCWL010000251">
    <property type="protein sequence ID" value="CAA9585540.1"/>
    <property type="molecule type" value="Genomic_DNA"/>
</dbReference>
<dbReference type="AlphaFoldDB" id="A0A6J4VPS5"/>
<accession>A0A6J4VPS5</accession>
<name>A0A6J4VPS5_9BACT</name>
<feature type="non-terminal residue" evidence="1">
    <location>
        <position position="47"/>
    </location>
</feature>
<sequence>CCGNAPTTALALPHGPRSSAVYTGLSGSWGLSGRQQRCAAQPSSPCH</sequence>
<evidence type="ECO:0000313" key="1">
    <source>
        <dbReference type="EMBL" id="CAA9585540.1"/>
    </source>
</evidence>
<gene>
    <name evidence="1" type="ORF">AVDCRST_MAG19-4539</name>
</gene>
<organism evidence="1">
    <name type="scientific">uncultured Thermomicrobiales bacterium</name>
    <dbReference type="NCBI Taxonomy" id="1645740"/>
    <lineage>
        <taxon>Bacteria</taxon>
        <taxon>Pseudomonadati</taxon>
        <taxon>Thermomicrobiota</taxon>
        <taxon>Thermomicrobia</taxon>
        <taxon>Thermomicrobiales</taxon>
        <taxon>environmental samples</taxon>
    </lineage>
</organism>
<protein>
    <submittedName>
        <fullName evidence="1">Uncharacterized protein</fullName>
    </submittedName>
</protein>
<proteinExistence type="predicted"/>